<evidence type="ECO:0000256" key="3">
    <source>
        <dbReference type="ARBA" id="ARBA00022630"/>
    </source>
</evidence>
<feature type="binding site" evidence="11 13">
    <location>
        <position position="220"/>
    </location>
    <ligand>
        <name>[2Fe-2S] cluster</name>
        <dbReference type="ChEBI" id="CHEBI:190135"/>
    </ligand>
</feature>
<keyword evidence="2 11" id="KW-0813">Transport</keyword>
<dbReference type="PROSITE" id="PS51384">
    <property type="entry name" value="FAD_FR"/>
    <property type="match status" value="1"/>
</dbReference>
<evidence type="ECO:0000256" key="6">
    <source>
        <dbReference type="ARBA" id="ARBA00022827"/>
    </source>
</evidence>
<dbReference type="GO" id="GO:0016491">
    <property type="term" value="F:oxidoreductase activity"/>
    <property type="evidence" value="ECO:0007669"/>
    <property type="project" value="InterPro"/>
</dbReference>
<evidence type="ECO:0000256" key="13">
    <source>
        <dbReference type="PIRSR" id="PIRSR006816-2"/>
    </source>
</evidence>
<comment type="cofactor">
    <cofactor evidence="13">
        <name>[2Fe-2S] cluster</name>
        <dbReference type="ChEBI" id="CHEBI:190135"/>
    </cofactor>
    <text evidence="13">Binds 1 [2Fe-2S] cluster per subunit.</text>
</comment>
<evidence type="ECO:0000256" key="10">
    <source>
        <dbReference type="ARBA" id="ARBA00023014"/>
    </source>
</evidence>
<proteinExistence type="inferred from homology"/>
<sequence>MPKIAMDVVVLENKHLSDDVKELIVYAPDIAKQAMPGQFVHLKVIKSEPLLRRPISIASVDEAKGTLSLIYRIVGKGTAAIADLKAENQVNCLGPLGHGFDLTCKRPLLIGGGMGIAPLIFLAQRLCPATTSILMGGRNKAELFWQKRYEGLVNEIFITTDDGSLGVKGFTVTLLPELLKTKQYDRIFVCGPEIMMAGVAKIAQSHGVACQVSLEKHMACGLGACLSCTCESKDGSKRKKVCKDGPVFWAQEVF</sequence>
<protein>
    <recommendedName>
        <fullName evidence="11">Dihydroorotate dehydrogenase B (NAD(+)), electron transfer subunit</fullName>
    </recommendedName>
    <alternativeName>
        <fullName evidence="11">Dihydroorotate oxidase B, electron transfer subunit</fullName>
    </alternativeName>
</protein>
<dbReference type="AlphaFoldDB" id="A0A1H6XRJ5"/>
<dbReference type="InterPro" id="IPR023455">
    <property type="entry name" value="Dihydroorotate_DHASE_ETsu"/>
</dbReference>
<evidence type="ECO:0000256" key="4">
    <source>
        <dbReference type="ARBA" id="ARBA00022714"/>
    </source>
</evidence>
<dbReference type="InterPro" id="IPR039261">
    <property type="entry name" value="FNR_nucleotide-bd"/>
</dbReference>
<dbReference type="Gene3D" id="2.10.240.10">
    <property type="entry name" value="Dihydroorotate dehydrogenase, electron transfer subunit"/>
    <property type="match status" value="1"/>
</dbReference>
<dbReference type="InterPro" id="IPR017938">
    <property type="entry name" value="Riboflavin_synthase-like_b-brl"/>
</dbReference>
<keyword evidence="9 11" id="KW-0408">Iron</keyword>
<dbReference type="InterPro" id="IPR012165">
    <property type="entry name" value="Cyt_c3_hydrogenase_gsu"/>
</dbReference>
<evidence type="ECO:0000313" key="16">
    <source>
        <dbReference type="Proteomes" id="UP000199662"/>
    </source>
</evidence>
<feature type="binding site" evidence="11 13">
    <location>
        <position position="242"/>
    </location>
    <ligand>
        <name>[2Fe-2S] cluster</name>
        <dbReference type="ChEBI" id="CHEBI:190135"/>
    </ligand>
</feature>
<dbReference type="SUPFAM" id="SSF52343">
    <property type="entry name" value="Ferredoxin reductase-like, C-terminal NADP-linked domain"/>
    <property type="match status" value="1"/>
</dbReference>
<evidence type="ECO:0000256" key="5">
    <source>
        <dbReference type="ARBA" id="ARBA00022723"/>
    </source>
</evidence>
<dbReference type="PANTHER" id="PTHR43513">
    <property type="entry name" value="DIHYDROOROTATE DEHYDROGENASE B (NAD(+)), ELECTRON TRANSFER SUBUNIT"/>
    <property type="match status" value="1"/>
</dbReference>
<dbReference type="CDD" id="cd06218">
    <property type="entry name" value="DHOD_e_trans"/>
    <property type="match status" value="1"/>
</dbReference>
<dbReference type="STRING" id="84035.SAMN05660742_10573"/>
<evidence type="ECO:0000256" key="12">
    <source>
        <dbReference type="PIRSR" id="PIRSR006816-1"/>
    </source>
</evidence>
<evidence type="ECO:0000256" key="11">
    <source>
        <dbReference type="HAMAP-Rule" id="MF_01211"/>
    </source>
</evidence>
<evidence type="ECO:0000256" key="8">
    <source>
        <dbReference type="ARBA" id="ARBA00022982"/>
    </source>
</evidence>
<dbReference type="GO" id="GO:0009055">
    <property type="term" value="F:electron transfer activity"/>
    <property type="evidence" value="ECO:0007669"/>
    <property type="project" value="UniProtKB-UniRule"/>
</dbReference>
<reference evidence="15 16" key="1">
    <citation type="submission" date="2016-10" db="EMBL/GenBank/DDBJ databases">
        <authorList>
            <person name="de Groot N.N."/>
        </authorList>
    </citation>
    <scope>NUCLEOTIDE SEQUENCE [LARGE SCALE GENOMIC DNA]</scope>
    <source>
        <strain evidence="15 16">DSM 2179</strain>
    </source>
</reference>
<evidence type="ECO:0000256" key="7">
    <source>
        <dbReference type="ARBA" id="ARBA00022975"/>
    </source>
</evidence>
<name>A0A1H6XRJ5_9FIRM</name>
<dbReference type="InterPro" id="IPR037117">
    <property type="entry name" value="Dihydroorotate_DH_ele_sf"/>
</dbReference>
<comment type="function">
    <text evidence="11">Responsible for channeling the electrons from the oxidation of dihydroorotate from the FMN redox center in the PyrD type B subunit to the ultimate electron acceptor NAD(+).</text>
</comment>
<evidence type="ECO:0000256" key="1">
    <source>
        <dbReference type="ARBA" id="ARBA00006422"/>
    </source>
</evidence>
<dbReference type="UniPathway" id="UPA00070">
    <property type="reaction ID" value="UER00945"/>
</dbReference>
<comment type="cofactor">
    <cofactor evidence="11 12">
        <name>FAD</name>
        <dbReference type="ChEBI" id="CHEBI:57692"/>
    </cofactor>
    <text evidence="11 12">Binds 1 FAD per subunit.</text>
</comment>
<keyword evidence="10 11" id="KW-0411">Iron-sulfur</keyword>
<feature type="domain" description="FAD-binding FR-type" evidence="14">
    <location>
        <begin position="3"/>
        <end position="102"/>
    </location>
</feature>
<dbReference type="GO" id="GO:0051537">
    <property type="term" value="F:2 iron, 2 sulfur cluster binding"/>
    <property type="evidence" value="ECO:0007669"/>
    <property type="project" value="UniProtKB-KW"/>
</dbReference>
<keyword evidence="4 11" id="KW-0001">2Fe-2S</keyword>
<feature type="binding site" evidence="11 12">
    <location>
        <begin position="53"/>
        <end position="56"/>
    </location>
    <ligand>
        <name>FAD</name>
        <dbReference type="ChEBI" id="CHEBI:57692"/>
    </ligand>
</feature>
<dbReference type="Pfam" id="PF10418">
    <property type="entry name" value="DHODB_Fe-S_bind"/>
    <property type="match status" value="1"/>
</dbReference>
<dbReference type="PRINTS" id="PR00409">
    <property type="entry name" value="PHDIOXRDTASE"/>
</dbReference>
<dbReference type="Gene3D" id="3.40.50.80">
    <property type="entry name" value="Nucleotide-binding domain of ferredoxin-NADP reductase (FNR) module"/>
    <property type="match status" value="1"/>
</dbReference>
<evidence type="ECO:0000313" key="15">
    <source>
        <dbReference type="EMBL" id="SEJ27185.1"/>
    </source>
</evidence>
<accession>A0A1H6XRJ5</accession>
<dbReference type="InterPro" id="IPR050353">
    <property type="entry name" value="PyrK_electron_transfer"/>
</dbReference>
<dbReference type="RefSeq" id="WP_091830233.1">
    <property type="nucleotide sequence ID" value="NZ_FNZK01000005.1"/>
</dbReference>
<evidence type="ECO:0000256" key="9">
    <source>
        <dbReference type="ARBA" id="ARBA00023004"/>
    </source>
</evidence>
<dbReference type="InterPro" id="IPR017927">
    <property type="entry name" value="FAD-bd_FR_type"/>
</dbReference>
<keyword evidence="16" id="KW-1185">Reference proteome</keyword>
<feature type="binding site" evidence="11 12">
    <location>
        <begin position="77"/>
        <end position="78"/>
    </location>
    <ligand>
        <name>FAD</name>
        <dbReference type="ChEBI" id="CHEBI:57692"/>
    </ligand>
</feature>
<keyword evidence="6 11" id="KW-0274">FAD</keyword>
<evidence type="ECO:0000256" key="2">
    <source>
        <dbReference type="ARBA" id="ARBA00022448"/>
    </source>
</evidence>
<keyword evidence="3 11" id="KW-0285">Flavoprotein</keyword>
<feature type="binding site" evidence="11 13">
    <location>
        <position position="228"/>
    </location>
    <ligand>
        <name>[2Fe-2S] cluster</name>
        <dbReference type="ChEBI" id="CHEBI:190135"/>
    </ligand>
</feature>
<keyword evidence="8 11" id="KW-0249">Electron transport</keyword>
<dbReference type="HAMAP" id="MF_01211">
    <property type="entry name" value="DHODB_Fe_S_bind"/>
    <property type="match status" value="1"/>
</dbReference>
<organism evidence="15 16">
    <name type="scientific">Propionispira arboris</name>
    <dbReference type="NCBI Taxonomy" id="84035"/>
    <lineage>
        <taxon>Bacteria</taxon>
        <taxon>Bacillati</taxon>
        <taxon>Bacillota</taxon>
        <taxon>Negativicutes</taxon>
        <taxon>Selenomonadales</taxon>
        <taxon>Selenomonadaceae</taxon>
        <taxon>Propionispira</taxon>
    </lineage>
</organism>
<comment type="cofactor">
    <cofactor evidence="11">
        <name>[2Fe-2S] cluster</name>
        <dbReference type="ChEBI" id="CHEBI:190135"/>
    </cofactor>
    <text evidence="11">Binds 1 [2Fe-2S] cluster per subunit.</text>
</comment>
<keyword evidence="7 11" id="KW-0665">Pyrimidine biosynthesis</keyword>
<comment type="subunit">
    <text evidence="11">Heterotetramer of 2 PyrK and 2 PyrD type B subunits.</text>
</comment>
<dbReference type="PIRSF" id="PIRSF006816">
    <property type="entry name" value="Cyc3_hyd_g"/>
    <property type="match status" value="1"/>
</dbReference>
<dbReference type="GO" id="GO:0046872">
    <property type="term" value="F:metal ion binding"/>
    <property type="evidence" value="ECO:0007669"/>
    <property type="project" value="UniProtKB-KW"/>
</dbReference>
<dbReference type="GO" id="GO:0050660">
    <property type="term" value="F:flavin adenine dinucleotide binding"/>
    <property type="evidence" value="ECO:0007669"/>
    <property type="project" value="InterPro"/>
</dbReference>
<dbReference type="Gene3D" id="2.40.30.10">
    <property type="entry name" value="Translation factors"/>
    <property type="match status" value="1"/>
</dbReference>
<dbReference type="PANTHER" id="PTHR43513:SF3">
    <property type="entry name" value="DIHYDROOROTATE DEHYDROGENASE B (NAD(+)), ELECTRON TRANSFER SUBUNIT-RELATED"/>
    <property type="match status" value="1"/>
</dbReference>
<dbReference type="GO" id="GO:0044205">
    <property type="term" value="P:'de novo' UMP biosynthetic process"/>
    <property type="evidence" value="ECO:0007669"/>
    <property type="project" value="UniProtKB-UniRule"/>
</dbReference>
<gene>
    <name evidence="11" type="primary">pyrK</name>
    <name evidence="15" type="ORF">SAMN05660742_10573</name>
</gene>
<dbReference type="EMBL" id="FNZK01000005">
    <property type="protein sequence ID" value="SEJ27185.1"/>
    <property type="molecule type" value="Genomic_DNA"/>
</dbReference>
<dbReference type="SUPFAM" id="SSF63380">
    <property type="entry name" value="Riboflavin synthase domain-like"/>
    <property type="match status" value="1"/>
</dbReference>
<dbReference type="InterPro" id="IPR008333">
    <property type="entry name" value="Cbr1-like_FAD-bd_dom"/>
</dbReference>
<keyword evidence="5 11" id="KW-0479">Metal-binding</keyword>
<dbReference type="Pfam" id="PF00970">
    <property type="entry name" value="FAD_binding_6"/>
    <property type="match status" value="1"/>
</dbReference>
<feature type="binding site" evidence="11 12">
    <location>
        <begin position="70"/>
        <end position="72"/>
    </location>
    <ligand>
        <name>FAD</name>
        <dbReference type="ChEBI" id="CHEBI:57692"/>
    </ligand>
</feature>
<dbReference type="InterPro" id="IPR019480">
    <property type="entry name" value="Dihydroorotate_DH_Fe-S-bd"/>
</dbReference>
<feature type="binding site" evidence="11 13">
    <location>
        <position position="225"/>
    </location>
    <ligand>
        <name>[2Fe-2S] cluster</name>
        <dbReference type="ChEBI" id="CHEBI:190135"/>
    </ligand>
</feature>
<dbReference type="NCBIfam" id="NF000798">
    <property type="entry name" value="PRK00054.1-3"/>
    <property type="match status" value="1"/>
</dbReference>
<comment type="pathway">
    <text evidence="11">Pyrimidine metabolism; UMP biosynthesis via de novo pathway; orotate from (S)-dihydroorotate (NAD(+) route): step 1/1.</text>
</comment>
<comment type="similarity">
    <text evidence="1 11">Belongs to the PyrK family.</text>
</comment>
<evidence type="ECO:0000259" key="14">
    <source>
        <dbReference type="PROSITE" id="PS51384"/>
    </source>
</evidence>
<dbReference type="Proteomes" id="UP000199662">
    <property type="component" value="Unassembled WGS sequence"/>
</dbReference>